<reference evidence="3" key="1">
    <citation type="journal article" date="2013" name="BMC Genomics">
        <title>Genome and transcriptome sequencing of the halophilic fungus Wallemia ichthyophaga: haloadaptations present and absent.</title>
        <authorList>
            <person name="Zajc J."/>
            <person name="Liu Y."/>
            <person name="Dai W."/>
            <person name="Yang Z."/>
            <person name="Hu J."/>
            <person name="Gostincar C."/>
            <person name="Gunde-Cimerman N."/>
        </authorList>
    </citation>
    <scope>NUCLEOTIDE SEQUENCE [LARGE SCALE GENOMIC DNA]</scope>
    <source>
        <strain evidence="3">EXF-994 / CBS 113033</strain>
    </source>
</reference>
<keyword evidence="3" id="KW-1185">Reference proteome</keyword>
<dbReference type="Proteomes" id="UP000014064">
    <property type="component" value="Unassembled WGS sequence"/>
</dbReference>
<accession>R9AGN1</accession>
<evidence type="ECO:0000313" key="3">
    <source>
        <dbReference type="Proteomes" id="UP000014064"/>
    </source>
</evidence>
<feature type="region of interest" description="Disordered" evidence="1">
    <location>
        <begin position="74"/>
        <end position="96"/>
    </location>
</feature>
<dbReference type="RefSeq" id="XP_009268061.1">
    <property type="nucleotide sequence ID" value="XM_009269786.1"/>
</dbReference>
<dbReference type="GeneID" id="20377543"/>
<sequence length="144" mass="16057">MKSNIRNKRVKKNLRVRFLLDPSTDRSIHVGYDKGGYDNKRRAVNTSVYTHAPAAYSTTRSRCYICDSYRRGTSSAGSLSSSSQSHKRSAGSSIGGSLGNHSNHNSFYSHINNSAGSLNRIPPYYDYYTGIVSSLTPQMHVYYC</sequence>
<dbReference type="AlphaFoldDB" id="R9AGN1"/>
<protein>
    <submittedName>
        <fullName evidence="2">Uncharacterized protein</fullName>
    </submittedName>
</protein>
<feature type="compositionally biased region" description="Low complexity" evidence="1">
    <location>
        <begin position="74"/>
        <end position="84"/>
    </location>
</feature>
<name>R9AGN1_WALI9</name>
<dbReference type="KEGG" id="wic:J056_004591"/>
<evidence type="ECO:0000313" key="2">
    <source>
        <dbReference type="EMBL" id="EOR01270.1"/>
    </source>
</evidence>
<dbReference type="HOGENOM" id="CLU_1797939_0_0_1"/>
<dbReference type="EMBL" id="KE007231">
    <property type="protein sequence ID" value="EOR01270.1"/>
    <property type="molecule type" value="Genomic_DNA"/>
</dbReference>
<evidence type="ECO:0000256" key="1">
    <source>
        <dbReference type="SAM" id="MobiDB-lite"/>
    </source>
</evidence>
<organism evidence="2 3">
    <name type="scientific">Wallemia ichthyophaga (strain EXF-994 / CBS 113033)</name>
    <dbReference type="NCBI Taxonomy" id="1299270"/>
    <lineage>
        <taxon>Eukaryota</taxon>
        <taxon>Fungi</taxon>
        <taxon>Dikarya</taxon>
        <taxon>Basidiomycota</taxon>
        <taxon>Wallemiomycotina</taxon>
        <taxon>Wallemiomycetes</taxon>
        <taxon>Wallemiales</taxon>
        <taxon>Wallemiaceae</taxon>
        <taxon>Wallemia</taxon>
    </lineage>
</organism>
<proteinExistence type="predicted"/>
<gene>
    <name evidence="2" type="ORF">J056_004591</name>
</gene>